<name>A0A9D2FFK0_9FIRM</name>
<gene>
    <name evidence="2" type="ORF">H9725_03905</name>
</gene>
<evidence type="ECO:0000313" key="3">
    <source>
        <dbReference type="Proteomes" id="UP000824065"/>
    </source>
</evidence>
<evidence type="ECO:0000313" key="2">
    <source>
        <dbReference type="EMBL" id="HIZ57711.1"/>
    </source>
</evidence>
<dbReference type="PROSITE" id="PS51257">
    <property type="entry name" value="PROKAR_LIPOPROTEIN"/>
    <property type="match status" value="1"/>
</dbReference>
<organism evidence="2 3">
    <name type="scientific">Candidatus Faecalibacterium gallistercoris</name>
    <dbReference type="NCBI Taxonomy" id="2838579"/>
    <lineage>
        <taxon>Bacteria</taxon>
        <taxon>Bacillati</taxon>
        <taxon>Bacillota</taxon>
        <taxon>Clostridia</taxon>
        <taxon>Eubacteriales</taxon>
        <taxon>Oscillospiraceae</taxon>
        <taxon>Faecalibacterium</taxon>
    </lineage>
</organism>
<proteinExistence type="predicted"/>
<comment type="caution">
    <text evidence="2">The sequence shown here is derived from an EMBL/GenBank/DDBJ whole genome shotgun (WGS) entry which is preliminary data.</text>
</comment>
<protein>
    <submittedName>
        <fullName evidence="2">Uncharacterized protein</fullName>
    </submittedName>
</protein>
<dbReference type="Proteomes" id="UP000824065">
    <property type="component" value="Unassembled WGS sequence"/>
</dbReference>
<keyword evidence="1" id="KW-0732">Signal</keyword>
<feature type="chain" id="PRO_5038920221" evidence="1">
    <location>
        <begin position="22"/>
        <end position="249"/>
    </location>
</feature>
<evidence type="ECO:0000256" key="1">
    <source>
        <dbReference type="SAM" id="SignalP"/>
    </source>
</evidence>
<reference evidence="2" key="2">
    <citation type="submission" date="2021-04" db="EMBL/GenBank/DDBJ databases">
        <authorList>
            <person name="Gilroy R."/>
        </authorList>
    </citation>
    <scope>NUCLEOTIDE SEQUENCE</scope>
    <source>
        <strain evidence="2">ChiBcec16-3735</strain>
    </source>
</reference>
<feature type="signal peptide" evidence="1">
    <location>
        <begin position="1"/>
        <end position="21"/>
    </location>
</feature>
<accession>A0A9D2FFK0</accession>
<dbReference type="AlphaFoldDB" id="A0A9D2FFK0"/>
<dbReference type="EMBL" id="DXBJ01000026">
    <property type="protein sequence ID" value="HIZ57711.1"/>
    <property type="molecule type" value="Genomic_DNA"/>
</dbReference>
<reference evidence="2" key="1">
    <citation type="journal article" date="2021" name="PeerJ">
        <title>Extensive microbial diversity within the chicken gut microbiome revealed by metagenomics and culture.</title>
        <authorList>
            <person name="Gilroy R."/>
            <person name="Ravi A."/>
            <person name="Getino M."/>
            <person name="Pursley I."/>
            <person name="Horton D.L."/>
            <person name="Alikhan N.F."/>
            <person name="Baker D."/>
            <person name="Gharbi K."/>
            <person name="Hall N."/>
            <person name="Watson M."/>
            <person name="Adriaenssens E.M."/>
            <person name="Foster-Nyarko E."/>
            <person name="Jarju S."/>
            <person name="Secka A."/>
            <person name="Antonio M."/>
            <person name="Oren A."/>
            <person name="Chaudhuri R.R."/>
            <person name="La Ragione R."/>
            <person name="Hildebrand F."/>
            <person name="Pallen M.J."/>
        </authorList>
    </citation>
    <scope>NUCLEOTIDE SEQUENCE</scope>
    <source>
        <strain evidence="2">ChiBcec16-3735</strain>
    </source>
</reference>
<sequence>MKLKKIASLMLAGVMAVSMLAGCSNTSGNGGQLPPDDDDGEVTGISADVGALVKEKSDKDPFPSYITFEDSAELDADLAYAAGFADVWDSLLGYVNAEPNKLVVVDGNNIVAADIREELMDAVGAEDGVWIDNIGSDEVLKQAENTSNTMDDAVAVRLYMASSVIGEANLKELIARDLDSEGIDEYLYSTQDGSTQNGSNYNHEYTVSVSTYTKTVNSVGGGIIGTGAVAEDPSVVFVAVQVVRTSTHQ</sequence>